<evidence type="ECO:0000256" key="3">
    <source>
        <dbReference type="SAM" id="MobiDB-lite"/>
    </source>
</evidence>
<sequence length="341" mass="37757">MNCNQLPQVQRQAHAAAGAAAATMDASSAEPEYSPVEDVRPKEEAMVTRSEMLSRHQKEVKELQGKEIALKKAAAKGSKAEQKAKKKSAEGEIAKLDILMKARQAKELASLGFKGEQKEEAASIDTLVRAIAGVTASGSGEQARPSKGQKFREKRAQQAADREQRIQEEKINLVDPRVVEDQQLNIKLLPLGLGLKEIKPDGHCLYRAVEDQLTLHLDTCSIISYQQLRERAASYMRSHVEDFLPFIGGDVEREIECQDPQSKYETYCREVEATASWGGQLELGALAQALRKHIVVYSASGPDVEMGKEYVNENLTIRISFHRHAFGLGGHYNSVVPLLPR</sequence>
<feature type="compositionally biased region" description="Low complexity" evidence="3">
    <location>
        <begin position="13"/>
        <end position="29"/>
    </location>
</feature>
<proteinExistence type="inferred from homology"/>
<comment type="similarity">
    <text evidence="1">Belongs to the peptidase C85 family.</text>
</comment>
<dbReference type="FunFam" id="3.90.70.80:FF:000014">
    <property type="entry name" value="Cysteine proteinases superfamily protein"/>
    <property type="match status" value="1"/>
</dbReference>
<feature type="domain" description="OTU" evidence="4">
    <location>
        <begin position="193"/>
        <end position="338"/>
    </location>
</feature>
<evidence type="ECO:0000256" key="1">
    <source>
        <dbReference type="ARBA" id="ARBA00010407"/>
    </source>
</evidence>
<dbReference type="InterPro" id="IPR038765">
    <property type="entry name" value="Papain-like_cys_pep_sf"/>
</dbReference>
<dbReference type="InterPro" id="IPR050704">
    <property type="entry name" value="Peptidase_C85-like"/>
</dbReference>
<feature type="region of interest" description="Disordered" evidence="3">
    <location>
        <begin position="136"/>
        <end position="163"/>
    </location>
</feature>
<accession>A0A8T0HTU0</accession>
<dbReference type="Proteomes" id="UP000822688">
    <property type="component" value="Chromosome V"/>
</dbReference>
<dbReference type="CDD" id="cd22797">
    <property type="entry name" value="OTU_plant_OTU5-like"/>
    <property type="match status" value="1"/>
</dbReference>
<dbReference type="Pfam" id="PF02338">
    <property type="entry name" value="OTU"/>
    <property type="match status" value="1"/>
</dbReference>
<protein>
    <recommendedName>
        <fullName evidence="4">OTU domain-containing protein</fullName>
    </recommendedName>
</protein>
<keyword evidence="6" id="KW-1185">Reference proteome</keyword>
<evidence type="ECO:0000259" key="4">
    <source>
        <dbReference type="PROSITE" id="PS50802"/>
    </source>
</evidence>
<dbReference type="PANTHER" id="PTHR12419:SF10">
    <property type="entry name" value="DEUBIQUITINASE OTUD6B"/>
    <property type="match status" value="1"/>
</dbReference>
<dbReference type="Gene3D" id="3.90.70.80">
    <property type="match status" value="1"/>
</dbReference>
<feature type="coiled-coil region" evidence="2">
    <location>
        <begin position="53"/>
        <end position="99"/>
    </location>
</feature>
<feature type="compositionally biased region" description="Polar residues" evidence="3">
    <location>
        <begin position="1"/>
        <end position="11"/>
    </location>
</feature>
<evidence type="ECO:0000256" key="2">
    <source>
        <dbReference type="SAM" id="Coils"/>
    </source>
</evidence>
<keyword evidence="2" id="KW-0175">Coiled coil</keyword>
<dbReference type="GO" id="GO:0016579">
    <property type="term" value="P:protein deubiquitination"/>
    <property type="evidence" value="ECO:0007669"/>
    <property type="project" value="TreeGrafter"/>
</dbReference>
<dbReference type="SUPFAM" id="SSF54001">
    <property type="entry name" value="Cysteine proteinases"/>
    <property type="match status" value="1"/>
</dbReference>
<gene>
    <name evidence="5" type="ORF">KC19_VG237800</name>
</gene>
<evidence type="ECO:0000313" key="5">
    <source>
        <dbReference type="EMBL" id="KAG0574145.1"/>
    </source>
</evidence>
<organism evidence="5 6">
    <name type="scientific">Ceratodon purpureus</name>
    <name type="common">Fire moss</name>
    <name type="synonym">Dicranum purpureum</name>
    <dbReference type="NCBI Taxonomy" id="3225"/>
    <lineage>
        <taxon>Eukaryota</taxon>
        <taxon>Viridiplantae</taxon>
        <taxon>Streptophyta</taxon>
        <taxon>Embryophyta</taxon>
        <taxon>Bryophyta</taxon>
        <taxon>Bryophytina</taxon>
        <taxon>Bryopsida</taxon>
        <taxon>Dicranidae</taxon>
        <taxon>Pseudoditrichales</taxon>
        <taxon>Ditrichaceae</taxon>
        <taxon>Ceratodon</taxon>
    </lineage>
</organism>
<dbReference type="GO" id="GO:0004843">
    <property type="term" value="F:cysteine-type deubiquitinase activity"/>
    <property type="evidence" value="ECO:0007669"/>
    <property type="project" value="TreeGrafter"/>
</dbReference>
<name>A0A8T0HTU0_CERPU</name>
<dbReference type="InterPro" id="IPR003323">
    <property type="entry name" value="OTU_dom"/>
</dbReference>
<reference evidence="5" key="1">
    <citation type="submission" date="2020-06" db="EMBL/GenBank/DDBJ databases">
        <title>WGS assembly of Ceratodon purpureus strain R40.</title>
        <authorList>
            <person name="Carey S.B."/>
            <person name="Jenkins J."/>
            <person name="Shu S."/>
            <person name="Lovell J.T."/>
            <person name="Sreedasyam A."/>
            <person name="Maumus F."/>
            <person name="Tiley G.P."/>
            <person name="Fernandez-Pozo N."/>
            <person name="Barry K."/>
            <person name="Chen C."/>
            <person name="Wang M."/>
            <person name="Lipzen A."/>
            <person name="Daum C."/>
            <person name="Saski C.A."/>
            <person name="Payton A.C."/>
            <person name="Mcbreen J.C."/>
            <person name="Conrad R.E."/>
            <person name="Kollar L.M."/>
            <person name="Olsson S."/>
            <person name="Huttunen S."/>
            <person name="Landis J.B."/>
            <person name="Wickett N.J."/>
            <person name="Johnson M.G."/>
            <person name="Rensing S.A."/>
            <person name="Grimwood J."/>
            <person name="Schmutz J."/>
            <person name="Mcdaniel S.F."/>
        </authorList>
    </citation>
    <scope>NUCLEOTIDE SEQUENCE</scope>
    <source>
        <strain evidence="5">R40</strain>
    </source>
</reference>
<feature type="compositionally biased region" description="Basic and acidic residues" evidence="3">
    <location>
        <begin position="37"/>
        <end position="53"/>
    </location>
</feature>
<feature type="region of interest" description="Disordered" evidence="3">
    <location>
        <begin position="1"/>
        <end position="53"/>
    </location>
</feature>
<dbReference type="PROSITE" id="PS50802">
    <property type="entry name" value="OTU"/>
    <property type="match status" value="1"/>
</dbReference>
<dbReference type="PANTHER" id="PTHR12419">
    <property type="entry name" value="OTU DOMAIN CONTAINING PROTEIN"/>
    <property type="match status" value="1"/>
</dbReference>
<feature type="compositionally biased region" description="Basic and acidic residues" evidence="3">
    <location>
        <begin position="150"/>
        <end position="163"/>
    </location>
</feature>
<evidence type="ECO:0000313" key="6">
    <source>
        <dbReference type="Proteomes" id="UP000822688"/>
    </source>
</evidence>
<dbReference type="AlphaFoldDB" id="A0A8T0HTU0"/>
<comment type="caution">
    <text evidence="5">The sequence shown here is derived from an EMBL/GenBank/DDBJ whole genome shotgun (WGS) entry which is preliminary data.</text>
</comment>
<dbReference type="EMBL" id="CM026426">
    <property type="protein sequence ID" value="KAG0574145.1"/>
    <property type="molecule type" value="Genomic_DNA"/>
</dbReference>